<reference evidence="1 2" key="1">
    <citation type="submission" date="2023-10" db="EMBL/GenBank/DDBJ databases">
        <authorList>
            <person name="Maclean D."/>
            <person name="Macfadyen A."/>
        </authorList>
    </citation>
    <scope>NUCLEOTIDE SEQUENCE [LARGE SCALE GENOMIC DNA]</scope>
</reference>
<dbReference type="FunFam" id="3.40.50.790:FF:000012">
    <property type="entry name" value="Ribosomal protein L1p/L10e family"/>
    <property type="match status" value="1"/>
</dbReference>
<dbReference type="Pfam" id="PF00687">
    <property type="entry name" value="Ribosomal_L1"/>
    <property type="match status" value="1"/>
</dbReference>
<accession>A0AAV1I4G1</accession>
<evidence type="ECO:0008006" key="3">
    <source>
        <dbReference type="Google" id="ProtNLM"/>
    </source>
</evidence>
<gene>
    <name evidence="1" type="ORF">CVIRNUC_004817</name>
</gene>
<organism evidence="1 2">
    <name type="scientific">Coccomyxa viridis</name>
    <dbReference type="NCBI Taxonomy" id="1274662"/>
    <lineage>
        <taxon>Eukaryota</taxon>
        <taxon>Viridiplantae</taxon>
        <taxon>Chlorophyta</taxon>
        <taxon>core chlorophytes</taxon>
        <taxon>Trebouxiophyceae</taxon>
        <taxon>Trebouxiophyceae incertae sedis</taxon>
        <taxon>Coccomyxaceae</taxon>
        <taxon>Coccomyxa</taxon>
    </lineage>
</organism>
<dbReference type="EMBL" id="CAUYUE010000005">
    <property type="protein sequence ID" value="CAK0779611.1"/>
    <property type="molecule type" value="Genomic_DNA"/>
</dbReference>
<dbReference type="InterPro" id="IPR028364">
    <property type="entry name" value="Ribosomal_uL1/biogenesis"/>
</dbReference>
<dbReference type="CDD" id="cd00403">
    <property type="entry name" value="Ribosomal_L1"/>
    <property type="match status" value="1"/>
</dbReference>
<dbReference type="Proteomes" id="UP001314263">
    <property type="component" value="Unassembled WGS sequence"/>
</dbReference>
<keyword evidence="2" id="KW-1185">Reference proteome</keyword>
<dbReference type="AlphaFoldDB" id="A0AAV1I4G1"/>
<proteinExistence type="predicted"/>
<dbReference type="InterPro" id="IPR050257">
    <property type="entry name" value="eL8/uL1-like"/>
</dbReference>
<sequence>MPLPLGVDQAQILKAVQALLKHIQKQKKQTNELIEEDELIYLQVSLKKTPQHSRKDKPLRIPVPHSLYDYDGAELCLIVKDRQGEGHKAAKERVRQEKLAKVAKVIGLSKLKSKYESHEAKRNLCAQYDMFLADDRIIPLLPKLIGKKFFQKKKQPIPVDLTVKDWAGQVRKATEATYMYHTGGTSLSIRAARSSFTAKQSAENVAAVIEGALQHIPRKWSNVQSLFLRTAESAALPIYQEVPEQRMRIPMAAGEAADAPAASAIS</sequence>
<protein>
    <recommendedName>
        <fullName evidence="3">Ribosomal protein L1</fullName>
    </recommendedName>
</protein>
<dbReference type="GO" id="GO:0003723">
    <property type="term" value="F:RNA binding"/>
    <property type="evidence" value="ECO:0007669"/>
    <property type="project" value="InterPro"/>
</dbReference>
<dbReference type="PANTHER" id="PTHR23105">
    <property type="entry name" value="RIBOSOMAL PROTEIN L7AE FAMILY MEMBER"/>
    <property type="match status" value="1"/>
</dbReference>
<dbReference type="SUPFAM" id="SSF56808">
    <property type="entry name" value="Ribosomal protein L1"/>
    <property type="match status" value="1"/>
</dbReference>
<dbReference type="Gene3D" id="3.40.50.790">
    <property type="match status" value="1"/>
</dbReference>
<comment type="caution">
    <text evidence="1">The sequence shown here is derived from an EMBL/GenBank/DDBJ whole genome shotgun (WGS) entry which is preliminary data.</text>
</comment>
<dbReference type="InterPro" id="IPR023674">
    <property type="entry name" value="Ribosomal_uL1-like"/>
</dbReference>
<name>A0AAV1I4G1_9CHLO</name>
<evidence type="ECO:0000313" key="1">
    <source>
        <dbReference type="EMBL" id="CAK0779611.1"/>
    </source>
</evidence>
<dbReference type="InterPro" id="IPR016095">
    <property type="entry name" value="Ribosomal_uL1_3-a/b-sand"/>
</dbReference>
<evidence type="ECO:0000313" key="2">
    <source>
        <dbReference type="Proteomes" id="UP001314263"/>
    </source>
</evidence>